<evidence type="ECO:0000256" key="2">
    <source>
        <dbReference type="SAM" id="SignalP"/>
    </source>
</evidence>
<feature type="region of interest" description="Disordered" evidence="1">
    <location>
        <begin position="18"/>
        <end position="77"/>
    </location>
</feature>
<protein>
    <submittedName>
        <fullName evidence="3">Uncharacterized protein</fullName>
    </submittedName>
</protein>
<dbReference type="OrthoDB" id="10592753at2759"/>
<name>A0A9D3UF72_9ROSI</name>
<proteinExistence type="predicted"/>
<reference evidence="3 4" key="1">
    <citation type="journal article" date="2021" name="Plant Biotechnol. J.">
        <title>Multi-omics assisted identification of the key and species-specific regulatory components of drought-tolerant mechanisms in Gossypium stocksii.</title>
        <authorList>
            <person name="Yu D."/>
            <person name="Ke L."/>
            <person name="Zhang D."/>
            <person name="Wu Y."/>
            <person name="Sun Y."/>
            <person name="Mei J."/>
            <person name="Sun J."/>
            <person name="Sun Y."/>
        </authorList>
    </citation>
    <scope>NUCLEOTIDE SEQUENCE [LARGE SCALE GENOMIC DNA]</scope>
    <source>
        <strain evidence="4">cv. E1</strain>
        <tissue evidence="3">Leaf</tissue>
    </source>
</reference>
<dbReference type="AlphaFoldDB" id="A0A9D3UF72"/>
<accession>A0A9D3UF72</accession>
<feature type="region of interest" description="Disordered" evidence="1">
    <location>
        <begin position="91"/>
        <end position="126"/>
    </location>
</feature>
<feature type="chain" id="PRO_5039085320" evidence="2">
    <location>
        <begin position="20"/>
        <end position="126"/>
    </location>
</feature>
<evidence type="ECO:0000256" key="1">
    <source>
        <dbReference type="SAM" id="MobiDB-lite"/>
    </source>
</evidence>
<comment type="caution">
    <text evidence="3">The sequence shown here is derived from an EMBL/GenBank/DDBJ whole genome shotgun (WGS) entry which is preliminary data.</text>
</comment>
<sequence length="126" mass="14237">MSDFPIFLATLLLFFDATEEPTQTATEEPTQPAAKEPEKMASLYIEKDEEEEKDDISTTTTTKCKDPVSPSPPASLTVQDHDIDRLIDKLTETNKKGEEMNPKKRKWQYQSMPKNPLVGQTEVSTC</sequence>
<evidence type="ECO:0000313" key="4">
    <source>
        <dbReference type="Proteomes" id="UP000828251"/>
    </source>
</evidence>
<organism evidence="3 4">
    <name type="scientific">Gossypium stocksii</name>
    <dbReference type="NCBI Taxonomy" id="47602"/>
    <lineage>
        <taxon>Eukaryota</taxon>
        <taxon>Viridiplantae</taxon>
        <taxon>Streptophyta</taxon>
        <taxon>Embryophyta</taxon>
        <taxon>Tracheophyta</taxon>
        <taxon>Spermatophyta</taxon>
        <taxon>Magnoliopsida</taxon>
        <taxon>eudicotyledons</taxon>
        <taxon>Gunneridae</taxon>
        <taxon>Pentapetalae</taxon>
        <taxon>rosids</taxon>
        <taxon>malvids</taxon>
        <taxon>Malvales</taxon>
        <taxon>Malvaceae</taxon>
        <taxon>Malvoideae</taxon>
        <taxon>Gossypium</taxon>
    </lineage>
</organism>
<keyword evidence="4" id="KW-1185">Reference proteome</keyword>
<evidence type="ECO:0000313" key="3">
    <source>
        <dbReference type="EMBL" id="KAH1039352.1"/>
    </source>
</evidence>
<dbReference type="EMBL" id="JAIQCV010000012">
    <property type="protein sequence ID" value="KAH1039352.1"/>
    <property type="molecule type" value="Genomic_DNA"/>
</dbReference>
<dbReference type="Proteomes" id="UP000828251">
    <property type="component" value="Unassembled WGS sequence"/>
</dbReference>
<feature type="signal peptide" evidence="2">
    <location>
        <begin position="1"/>
        <end position="19"/>
    </location>
</feature>
<keyword evidence="2" id="KW-0732">Signal</keyword>
<gene>
    <name evidence="3" type="ORF">J1N35_041095</name>
</gene>
<feature type="compositionally biased region" description="Basic and acidic residues" evidence="1">
    <location>
        <begin position="91"/>
        <end position="102"/>
    </location>
</feature>
<feature type="compositionally biased region" description="Low complexity" evidence="1">
    <location>
        <begin position="18"/>
        <end position="34"/>
    </location>
</feature>